<dbReference type="InterPro" id="IPR010824">
    <property type="entry name" value="DUF1425"/>
</dbReference>
<organism evidence="2 3">
    <name type="scientific">Cerasicoccus arenae</name>
    <dbReference type="NCBI Taxonomy" id="424488"/>
    <lineage>
        <taxon>Bacteria</taxon>
        <taxon>Pseudomonadati</taxon>
        <taxon>Verrucomicrobiota</taxon>
        <taxon>Opitutia</taxon>
        <taxon>Puniceicoccales</taxon>
        <taxon>Cerasicoccaceae</taxon>
        <taxon>Cerasicoccus</taxon>
    </lineage>
</organism>
<gene>
    <name evidence="2" type="ORF">GCM10007047_19910</name>
</gene>
<dbReference type="Proteomes" id="UP000642829">
    <property type="component" value="Unassembled WGS sequence"/>
</dbReference>
<dbReference type="InterPro" id="IPR038483">
    <property type="entry name" value="YcfL-like_sf"/>
</dbReference>
<dbReference type="Gene3D" id="2.60.40.3230">
    <property type="match status" value="1"/>
</dbReference>
<dbReference type="Pfam" id="PF07233">
    <property type="entry name" value="DUF1425"/>
    <property type="match status" value="1"/>
</dbReference>
<evidence type="ECO:0000313" key="3">
    <source>
        <dbReference type="Proteomes" id="UP000642829"/>
    </source>
</evidence>
<protein>
    <recommendedName>
        <fullName evidence="4">DUF1425 domain-containing protein</fullName>
    </recommendedName>
</protein>
<keyword evidence="3" id="KW-1185">Reference proteome</keyword>
<evidence type="ECO:0000256" key="1">
    <source>
        <dbReference type="SAM" id="SignalP"/>
    </source>
</evidence>
<dbReference type="PROSITE" id="PS51257">
    <property type="entry name" value="PROKAR_LIPOPROTEIN"/>
    <property type="match status" value="1"/>
</dbReference>
<dbReference type="RefSeq" id="WP_189514648.1">
    <property type="nucleotide sequence ID" value="NZ_BMXG01000011.1"/>
</dbReference>
<reference evidence="2" key="1">
    <citation type="journal article" date="2014" name="Int. J. Syst. Evol. Microbiol.">
        <title>Complete genome sequence of Corynebacterium casei LMG S-19264T (=DSM 44701T), isolated from a smear-ripened cheese.</title>
        <authorList>
            <consortium name="US DOE Joint Genome Institute (JGI-PGF)"/>
            <person name="Walter F."/>
            <person name="Albersmeier A."/>
            <person name="Kalinowski J."/>
            <person name="Ruckert C."/>
        </authorList>
    </citation>
    <scope>NUCLEOTIDE SEQUENCE</scope>
    <source>
        <strain evidence="2">KCTC 12870</strain>
    </source>
</reference>
<dbReference type="EMBL" id="BMXG01000011">
    <property type="protein sequence ID" value="GHC03352.1"/>
    <property type="molecule type" value="Genomic_DNA"/>
</dbReference>
<sequence length="151" mass="16785">MKRDCYSLLALVLIAFLAGCDSVNTVEPANPKAEPNLIAIQKVETDPALARKVSVQNVNEGKAGDLIRVQVELENMNYGPEDFNYQFTWVEKDGFEVQSPPALWKPGFILGRERIYLSGIAPNPRVVDFRLKLLARETYNATVGGGHGPRR</sequence>
<dbReference type="CDD" id="cd09030">
    <property type="entry name" value="DUF1425"/>
    <property type="match status" value="1"/>
</dbReference>
<keyword evidence="1" id="KW-0732">Signal</keyword>
<comment type="caution">
    <text evidence="2">The sequence shown here is derived from an EMBL/GenBank/DDBJ whole genome shotgun (WGS) entry which is preliminary data.</text>
</comment>
<feature type="chain" id="PRO_5035243309" description="DUF1425 domain-containing protein" evidence="1">
    <location>
        <begin position="26"/>
        <end position="151"/>
    </location>
</feature>
<dbReference type="AlphaFoldDB" id="A0A8J3GF34"/>
<evidence type="ECO:0008006" key="4">
    <source>
        <dbReference type="Google" id="ProtNLM"/>
    </source>
</evidence>
<proteinExistence type="predicted"/>
<feature type="signal peptide" evidence="1">
    <location>
        <begin position="1"/>
        <end position="25"/>
    </location>
</feature>
<accession>A0A8J3GF34</accession>
<evidence type="ECO:0000313" key="2">
    <source>
        <dbReference type="EMBL" id="GHC03352.1"/>
    </source>
</evidence>
<name>A0A8J3GF34_9BACT</name>
<reference evidence="2" key="2">
    <citation type="submission" date="2020-09" db="EMBL/GenBank/DDBJ databases">
        <authorList>
            <person name="Sun Q."/>
            <person name="Kim S."/>
        </authorList>
    </citation>
    <scope>NUCLEOTIDE SEQUENCE</scope>
    <source>
        <strain evidence="2">KCTC 12870</strain>
    </source>
</reference>